<accession>A0A8J3KRR5</accession>
<feature type="transmembrane region" description="Helical" evidence="1">
    <location>
        <begin position="95"/>
        <end position="115"/>
    </location>
</feature>
<comment type="caution">
    <text evidence="2">The sequence shown here is derived from an EMBL/GenBank/DDBJ whole genome shotgun (WGS) entry which is preliminary data.</text>
</comment>
<dbReference type="AlphaFoldDB" id="A0A8J3KRR5"/>
<dbReference type="EMBL" id="BONI01000002">
    <property type="protein sequence ID" value="GIG03764.1"/>
    <property type="molecule type" value="Genomic_DNA"/>
</dbReference>
<proteinExistence type="predicted"/>
<dbReference type="RefSeq" id="WP_203688226.1">
    <property type="nucleotide sequence ID" value="NZ_BAAALC010000001.1"/>
</dbReference>
<reference evidence="2 3" key="1">
    <citation type="submission" date="2021-01" db="EMBL/GenBank/DDBJ databases">
        <title>Whole genome shotgun sequence of Catellatospora coxensis NBRC 107359.</title>
        <authorList>
            <person name="Komaki H."/>
            <person name="Tamura T."/>
        </authorList>
    </citation>
    <scope>NUCLEOTIDE SEQUENCE [LARGE SCALE GENOMIC DNA]</scope>
    <source>
        <strain evidence="2 3">NBRC 107359</strain>
    </source>
</reference>
<dbReference type="Proteomes" id="UP000630887">
    <property type="component" value="Unassembled WGS sequence"/>
</dbReference>
<evidence type="ECO:0000313" key="3">
    <source>
        <dbReference type="Proteomes" id="UP000630887"/>
    </source>
</evidence>
<dbReference type="NCBIfam" id="NF038403">
    <property type="entry name" value="perm_prefix_1"/>
    <property type="match status" value="1"/>
</dbReference>
<keyword evidence="1" id="KW-0812">Transmembrane</keyword>
<organism evidence="2 3">
    <name type="scientific">Catellatospora coxensis</name>
    <dbReference type="NCBI Taxonomy" id="310354"/>
    <lineage>
        <taxon>Bacteria</taxon>
        <taxon>Bacillati</taxon>
        <taxon>Actinomycetota</taxon>
        <taxon>Actinomycetes</taxon>
        <taxon>Micromonosporales</taxon>
        <taxon>Micromonosporaceae</taxon>
        <taxon>Catellatospora</taxon>
    </lineage>
</organism>
<dbReference type="InterPro" id="IPR047928">
    <property type="entry name" value="Perm_prefix_1"/>
</dbReference>
<gene>
    <name evidence="2" type="ORF">Cco03nite_04640</name>
</gene>
<feature type="transmembrane region" description="Helical" evidence="1">
    <location>
        <begin position="197"/>
        <end position="215"/>
    </location>
</feature>
<feature type="transmembrane region" description="Helical" evidence="1">
    <location>
        <begin position="170"/>
        <end position="191"/>
    </location>
</feature>
<keyword evidence="1" id="KW-1133">Transmembrane helix</keyword>
<dbReference type="Pfam" id="PF22564">
    <property type="entry name" value="HAAS"/>
    <property type="match status" value="1"/>
</dbReference>
<evidence type="ECO:0000256" key="1">
    <source>
        <dbReference type="SAM" id="Phobius"/>
    </source>
</evidence>
<evidence type="ECO:0000313" key="2">
    <source>
        <dbReference type="EMBL" id="GIG03764.1"/>
    </source>
</evidence>
<keyword evidence="3" id="KW-1185">Reference proteome</keyword>
<keyword evidence="1" id="KW-0472">Membrane</keyword>
<feature type="transmembrane region" description="Helical" evidence="1">
    <location>
        <begin position="135"/>
        <end position="158"/>
    </location>
</feature>
<protein>
    <submittedName>
        <fullName evidence="2">Uncharacterized protein</fullName>
    </submittedName>
</protein>
<sequence length="231" mass="23024">MEAFDLIPAHGDPQARATIADYLQELAAGLPLSHRARAEVMAEIADGLACAFEAHVAAGATPAAAVRLAVAEFGDPRELSAALAAEIGRAHARRIGAGLVATGPLVGVAWIGAFAQATGTAWWTQIGALMASAPIYALVLAVSVPAALVAASGVRLAVRLGLGARTAVDAAALASVACVIGDVALVSGLAFAPSDPAWSAALACAVSISLVRLSVTVGAGRRVLLLRAAAR</sequence>
<name>A0A8J3KRR5_9ACTN</name>